<keyword evidence="6" id="KW-0862">Zinc</keyword>
<dbReference type="InterPro" id="IPR034004">
    <property type="entry name" value="Zn_ribbon_RPA12_C"/>
</dbReference>
<keyword evidence="3" id="KW-0804">Transcription</keyword>
<reference evidence="13" key="1">
    <citation type="submission" date="2022-11" db="UniProtKB">
        <authorList>
            <consortium name="WormBaseParasite"/>
        </authorList>
    </citation>
    <scope>IDENTIFICATION</scope>
</reference>
<keyword evidence="5 10" id="KW-0863">Zinc-finger</keyword>
<dbReference type="WBParaSite" id="nRc.2.0.1.t33392-RA">
    <property type="protein sequence ID" value="nRc.2.0.1.t33392-RA"/>
    <property type="gene ID" value="nRc.2.0.1.g33392"/>
</dbReference>
<evidence type="ECO:0000256" key="9">
    <source>
        <dbReference type="ARBA" id="ARBA00044497"/>
    </source>
</evidence>
<dbReference type="PROSITE" id="PS51133">
    <property type="entry name" value="ZF_TFIIS_2"/>
    <property type="match status" value="1"/>
</dbReference>
<dbReference type="Proteomes" id="UP000887565">
    <property type="component" value="Unplaced"/>
</dbReference>
<dbReference type="SMART" id="SM00440">
    <property type="entry name" value="ZnF_C2C2"/>
    <property type="match status" value="1"/>
</dbReference>
<evidence type="ECO:0000256" key="4">
    <source>
        <dbReference type="ARBA" id="ARBA00022723"/>
    </source>
</evidence>
<dbReference type="InterPro" id="IPR012164">
    <property type="entry name" value="Rpa12/Rpb9/Rpc10/TFS"/>
</dbReference>
<evidence type="ECO:0000256" key="5">
    <source>
        <dbReference type="ARBA" id="ARBA00022771"/>
    </source>
</evidence>
<dbReference type="Pfam" id="PF01096">
    <property type="entry name" value="Zn_ribbon_TFIIS"/>
    <property type="match status" value="1"/>
</dbReference>
<keyword evidence="4" id="KW-0479">Metal-binding</keyword>
<evidence type="ECO:0000256" key="3">
    <source>
        <dbReference type="ARBA" id="ARBA00022478"/>
    </source>
</evidence>
<evidence type="ECO:0000256" key="1">
    <source>
        <dbReference type="ARBA" id="ARBA00004604"/>
    </source>
</evidence>
<dbReference type="PANTHER" id="PTHR11239">
    <property type="entry name" value="DNA-DIRECTED RNA POLYMERASE"/>
    <property type="match status" value="1"/>
</dbReference>
<comment type="function">
    <text evidence="9">Core component of RNA polymerase I (Pol I), a DNA-dependent RNA polymerase which synthesizes ribosomal RNA precursors using the four ribonucleoside triphosphates as substrates. Can mediate Pol I proofreading of the nascent RNA transcript. Anchors into the Pol I active site to monitor transcription fidelity and cleave mis-incorporated 5'-ribonucleotides.</text>
</comment>
<evidence type="ECO:0000313" key="12">
    <source>
        <dbReference type="Proteomes" id="UP000887565"/>
    </source>
</evidence>
<dbReference type="GO" id="GO:0005736">
    <property type="term" value="C:RNA polymerase I complex"/>
    <property type="evidence" value="ECO:0007669"/>
    <property type="project" value="TreeGrafter"/>
</dbReference>
<dbReference type="GO" id="GO:0008270">
    <property type="term" value="F:zinc ion binding"/>
    <property type="evidence" value="ECO:0007669"/>
    <property type="project" value="UniProtKB-KW"/>
</dbReference>
<dbReference type="CDD" id="cd10507">
    <property type="entry name" value="Zn-ribbon_RPA12"/>
    <property type="match status" value="1"/>
</dbReference>
<proteinExistence type="predicted"/>
<evidence type="ECO:0000256" key="2">
    <source>
        <dbReference type="ARBA" id="ARBA00018784"/>
    </source>
</evidence>
<keyword evidence="7" id="KW-0539">Nucleus</keyword>
<evidence type="ECO:0000313" key="13">
    <source>
        <dbReference type="WBParaSite" id="nRc.2.0.1.t33392-RA"/>
    </source>
</evidence>
<dbReference type="GO" id="GO:0003676">
    <property type="term" value="F:nucleic acid binding"/>
    <property type="evidence" value="ECO:0007669"/>
    <property type="project" value="InterPro"/>
</dbReference>
<organism evidence="12 13">
    <name type="scientific">Romanomermis culicivorax</name>
    <name type="common">Nematode worm</name>
    <dbReference type="NCBI Taxonomy" id="13658"/>
    <lineage>
        <taxon>Eukaryota</taxon>
        <taxon>Metazoa</taxon>
        <taxon>Ecdysozoa</taxon>
        <taxon>Nematoda</taxon>
        <taxon>Enoplea</taxon>
        <taxon>Dorylaimia</taxon>
        <taxon>Mermithida</taxon>
        <taxon>Mermithoidea</taxon>
        <taxon>Mermithidae</taxon>
        <taxon>Romanomermis</taxon>
    </lineage>
</organism>
<evidence type="ECO:0000256" key="8">
    <source>
        <dbReference type="ARBA" id="ARBA00031781"/>
    </source>
</evidence>
<evidence type="ECO:0000256" key="10">
    <source>
        <dbReference type="PROSITE-ProRule" id="PRU00472"/>
    </source>
</evidence>
<dbReference type="GO" id="GO:0003899">
    <property type="term" value="F:DNA-directed RNA polymerase activity"/>
    <property type="evidence" value="ECO:0007669"/>
    <property type="project" value="InterPro"/>
</dbReference>
<dbReference type="Gene3D" id="2.20.25.10">
    <property type="match status" value="1"/>
</dbReference>
<evidence type="ECO:0000256" key="6">
    <source>
        <dbReference type="ARBA" id="ARBA00022833"/>
    </source>
</evidence>
<sequence>MSGEQIFCARGSARRANICAPSMLGEQLARRCARRTSPSTLAEQRAEMSAVVEDFCERCGSYLPFPTVQQIQKGYSTCKLCDKKRYISLDDFQNQPPRLVFQKFYNQSDSLRTKQTTGTSDGPVVDRACPKCPSKKMSYATRQTRSADEGMTVFFTCVKCGYKDIEYA</sequence>
<evidence type="ECO:0000259" key="11">
    <source>
        <dbReference type="PROSITE" id="PS51133"/>
    </source>
</evidence>
<protein>
    <recommendedName>
        <fullName evidence="2">DNA-directed RNA polymerase I subunit RPA12</fullName>
    </recommendedName>
    <alternativeName>
        <fullName evidence="8">DNA-directed RNA polymerase I subunit H</fullName>
    </alternativeName>
</protein>
<accession>A0A915K692</accession>
<dbReference type="OMA" id="PKCKHKG"/>
<keyword evidence="3" id="KW-0240">DNA-directed RNA polymerase</keyword>
<dbReference type="GO" id="GO:0006363">
    <property type="term" value="P:termination of RNA polymerase I transcription"/>
    <property type="evidence" value="ECO:0007669"/>
    <property type="project" value="TreeGrafter"/>
</dbReference>
<comment type="subcellular location">
    <subcellularLocation>
        <location evidence="1">Nucleus</location>
        <location evidence="1">Nucleolus</location>
    </subcellularLocation>
</comment>
<dbReference type="PANTHER" id="PTHR11239:SF14">
    <property type="entry name" value="DNA-DIRECTED RNA POLYMERASE I SUBUNIT RPA12"/>
    <property type="match status" value="1"/>
</dbReference>
<dbReference type="SUPFAM" id="SSF57783">
    <property type="entry name" value="Zinc beta-ribbon"/>
    <property type="match status" value="1"/>
</dbReference>
<name>A0A915K692_ROMCU</name>
<keyword evidence="12" id="KW-1185">Reference proteome</keyword>
<evidence type="ECO:0000256" key="7">
    <source>
        <dbReference type="ARBA" id="ARBA00023242"/>
    </source>
</evidence>
<feature type="domain" description="TFIIS-type" evidence="11">
    <location>
        <begin position="125"/>
        <end position="165"/>
    </location>
</feature>
<dbReference type="AlphaFoldDB" id="A0A915K692"/>
<dbReference type="InterPro" id="IPR001222">
    <property type="entry name" value="Znf_TFIIS"/>
</dbReference>